<reference evidence="2 3" key="1">
    <citation type="submission" date="2024-11" db="EMBL/GenBank/DDBJ databases">
        <title>A near-complete genome assembly of Cinchona calisaya.</title>
        <authorList>
            <person name="Lian D.C."/>
            <person name="Zhao X.W."/>
            <person name="Wei L."/>
        </authorList>
    </citation>
    <scope>NUCLEOTIDE SEQUENCE [LARGE SCALE GENOMIC DNA]</scope>
    <source>
        <tissue evidence="2">Nenye</tissue>
    </source>
</reference>
<dbReference type="EMBL" id="JBJUIK010000012">
    <property type="protein sequence ID" value="KAL3509896.1"/>
    <property type="molecule type" value="Genomic_DNA"/>
</dbReference>
<accession>A0ABD2YSP6</accession>
<organism evidence="2 3">
    <name type="scientific">Cinchona calisaya</name>
    <dbReference type="NCBI Taxonomy" id="153742"/>
    <lineage>
        <taxon>Eukaryota</taxon>
        <taxon>Viridiplantae</taxon>
        <taxon>Streptophyta</taxon>
        <taxon>Embryophyta</taxon>
        <taxon>Tracheophyta</taxon>
        <taxon>Spermatophyta</taxon>
        <taxon>Magnoliopsida</taxon>
        <taxon>eudicotyledons</taxon>
        <taxon>Gunneridae</taxon>
        <taxon>Pentapetalae</taxon>
        <taxon>asterids</taxon>
        <taxon>lamiids</taxon>
        <taxon>Gentianales</taxon>
        <taxon>Rubiaceae</taxon>
        <taxon>Cinchonoideae</taxon>
        <taxon>Cinchoneae</taxon>
        <taxon>Cinchona</taxon>
    </lineage>
</organism>
<feature type="region of interest" description="Disordered" evidence="1">
    <location>
        <begin position="144"/>
        <end position="178"/>
    </location>
</feature>
<evidence type="ECO:0000313" key="2">
    <source>
        <dbReference type="EMBL" id="KAL3509896.1"/>
    </source>
</evidence>
<feature type="compositionally biased region" description="Polar residues" evidence="1">
    <location>
        <begin position="146"/>
        <end position="166"/>
    </location>
</feature>
<keyword evidence="3" id="KW-1185">Reference proteome</keyword>
<evidence type="ECO:0000313" key="3">
    <source>
        <dbReference type="Proteomes" id="UP001630127"/>
    </source>
</evidence>
<feature type="compositionally biased region" description="Basic residues" evidence="1">
    <location>
        <begin position="167"/>
        <end position="178"/>
    </location>
</feature>
<proteinExistence type="predicted"/>
<dbReference type="Proteomes" id="UP001630127">
    <property type="component" value="Unassembled WGS sequence"/>
</dbReference>
<comment type="caution">
    <text evidence="2">The sequence shown here is derived from an EMBL/GenBank/DDBJ whole genome shotgun (WGS) entry which is preliminary data.</text>
</comment>
<sequence length="178" mass="19239">MPSPINNIGPPPMSFSMPPLSQPHTSIPFSMFSPISQLPRSKSFDMPLPSSHLPTSILFSMPPRRSQSPASVPFGVPLPTSQSPIMPSPSSHLCTSVPFSVPLPTRQAPIMPPPMSQPPLHGMQETFNYLVLENTGPARIVRSVHPLTQSSGASNEGSTDTQNGRNTTKKFIRPHALE</sequence>
<evidence type="ECO:0000256" key="1">
    <source>
        <dbReference type="SAM" id="MobiDB-lite"/>
    </source>
</evidence>
<gene>
    <name evidence="2" type="ORF">ACH5RR_029297</name>
</gene>
<protein>
    <submittedName>
        <fullName evidence="2">Uncharacterized protein</fullName>
    </submittedName>
</protein>
<dbReference type="AlphaFoldDB" id="A0ABD2YSP6"/>
<name>A0ABD2YSP6_9GENT</name>